<evidence type="ECO:0000313" key="1">
    <source>
        <dbReference type="EMBL" id="KAH6926288.1"/>
    </source>
</evidence>
<evidence type="ECO:0000313" key="2">
    <source>
        <dbReference type="Proteomes" id="UP000821845"/>
    </source>
</evidence>
<reference evidence="1" key="1">
    <citation type="submission" date="2020-05" db="EMBL/GenBank/DDBJ databases">
        <title>Large-scale comparative analyses of tick genomes elucidate their genetic diversity and vector capacities.</title>
        <authorList>
            <person name="Jia N."/>
            <person name="Wang J."/>
            <person name="Shi W."/>
            <person name="Du L."/>
            <person name="Sun Y."/>
            <person name="Zhan W."/>
            <person name="Jiang J."/>
            <person name="Wang Q."/>
            <person name="Zhang B."/>
            <person name="Ji P."/>
            <person name="Sakyi L.B."/>
            <person name="Cui X."/>
            <person name="Yuan T."/>
            <person name="Jiang B."/>
            <person name="Yang W."/>
            <person name="Lam T.T.-Y."/>
            <person name="Chang Q."/>
            <person name="Ding S."/>
            <person name="Wang X."/>
            <person name="Zhu J."/>
            <person name="Ruan X."/>
            <person name="Zhao L."/>
            <person name="Wei J."/>
            <person name="Que T."/>
            <person name="Du C."/>
            <person name="Cheng J."/>
            <person name="Dai P."/>
            <person name="Han X."/>
            <person name="Huang E."/>
            <person name="Gao Y."/>
            <person name="Liu J."/>
            <person name="Shao H."/>
            <person name="Ye R."/>
            <person name="Li L."/>
            <person name="Wei W."/>
            <person name="Wang X."/>
            <person name="Wang C."/>
            <person name="Yang T."/>
            <person name="Huo Q."/>
            <person name="Li W."/>
            <person name="Guo W."/>
            <person name="Chen H."/>
            <person name="Zhou L."/>
            <person name="Ni X."/>
            <person name="Tian J."/>
            <person name="Zhou Y."/>
            <person name="Sheng Y."/>
            <person name="Liu T."/>
            <person name="Pan Y."/>
            <person name="Xia L."/>
            <person name="Li J."/>
            <person name="Zhao F."/>
            <person name="Cao W."/>
        </authorList>
    </citation>
    <scope>NUCLEOTIDE SEQUENCE</scope>
    <source>
        <strain evidence="1">Hyas-2018</strain>
    </source>
</reference>
<accession>A0ACB7RV14</accession>
<dbReference type="Proteomes" id="UP000821845">
    <property type="component" value="Chromosome 7"/>
</dbReference>
<organism evidence="1 2">
    <name type="scientific">Hyalomma asiaticum</name>
    <name type="common">Tick</name>
    <dbReference type="NCBI Taxonomy" id="266040"/>
    <lineage>
        <taxon>Eukaryota</taxon>
        <taxon>Metazoa</taxon>
        <taxon>Ecdysozoa</taxon>
        <taxon>Arthropoda</taxon>
        <taxon>Chelicerata</taxon>
        <taxon>Arachnida</taxon>
        <taxon>Acari</taxon>
        <taxon>Parasitiformes</taxon>
        <taxon>Ixodida</taxon>
        <taxon>Ixodoidea</taxon>
        <taxon>Ixodidae</taxon>
        <taxon>Hyalomminae</taxon>
        <taxon>Hyalomma</taxon>
    </lineage>
</organism>
<dbReference type="EMBL" id="CM023487">
    <property type="protein sequence ID" value="KAH6926288.1"/>
    <property type="molecule type" value="Genomic_DNA"/>
</dbReference>
<keyword evidence="2" id="KW-1185">Reference proteome</keyword>
<gene>
    <name evidence="1" type="ORF">HPB50_016471</name>
</gene>
<comment type="caution">
    <text evidence="1">The sequence shown here is derived from an EMBL/GenBank/DDBJ whole genome shotgun (WGS) entry which is preliminary data.</text>
</comment>
<name>A0ACB7RV14_HYAAI</name>
<sequence length="370" mass="40838">MMDDTRGLFPWRRRPEHHDYYRDPRELRQEGEAEWRDRHSFPHYVQRPHQDGLEGVPGRSHYYEFPRPTHRDPYHREPYVEPPPVARHGPHVAPSHQVPSRPSYVLPRRAEPLPQPLPYAHKQPPVVPAPLPKVAPPVASTHSRHHQPYAPAAPIVAPTRPAPTAAAPPLPAKSGPSATAPKPPAMVAAAPPKPVASWQPVHKQPAVQSHGTRYKDERAPKPKHHRKREESMMTTSLAASPRSTTGSSSSSSSSETARVIRMMKTRNLPKPPPDNWQSAVRLATVVVLSGTVFSLVMVLAYILETTVLLPWDNVNTDVVTNVHGLDDGTVEVAFGDNTTAVEGFMANDTSVELQDVVDYNGDVGDTAALV</sequence>
<protein>
    <submittedName>
        <fullName evidence="1">Uncharacterized protein</fullName>
    </submittedName>
</protein>
<proteinExistence type="predicted"/>